<organism evidence="1 2">
    <name type="scientific">Halobellus ruber</name>
    <dbReference type="NCBI Taxonomy" id="2761102"/>
    <lineage>
        <taxon>Archaea</taxon>
        <taxon>Methanobacteriati</taxon>
        <taxon>Methanobacteriota</taxon>
        <taxon>Stenosarchaea group</taxon>
        <taxon>Halobacteria</taxon>
        <taxon>Halobacteriales</taxon>
        <taxon>Haloferacaceae</taxon>
        <taxon>Halobellus</taxon>
    </lineage>
</organism>
<keyword evidence="2" id="KW-1185">Reference proteome</keyword>
<evidence type="ECO:0000313" key="1">
    <source>
        <dbReference type="EMBL" id="MBB6647779.1"/>
    </source>
</evidence>
<proteinExistence type="predicted"/>
<evidence type="ECO:0000313" key="2">
    <source>
        <dbReference type="Proteomes" id="UP000546257"/>
    </source>
</evidence>
<comment type="caution">
    <text evidence="1">The sequence shown here is derived from an EMBL/GenBank/DDBJ whole genome shotgun (WGS) entry which is preliminary data.</text>
</comment>
<dbReference type="EMBL" id="JACKXD010000007">
    <property type="protein sequence ID" value="MBB6647779.1"/>
    <property type="molecule type" value="Genomic_DNA"/>
</dbReference>
<dbReference type="AlphaFoldDB" id="A0A7J9SNH2"/>
<gene>
    <name evidence="1" type="ORF">H5V44_16065</name>
</gene>
<reference evidence="1 2" key="1">
    <citation type="submission" date="2020-08" db="EMBL/GenBank/DDBJ databases">
        <authorList>
            <person name="Seo M.-J."/>
        </authorList>
    </citation>
    <scope>NUCLEOTIDE SEQUENCE [LARGE SCALE GENOMIC DNA]</scope>
    <source>
        <strain evidence="1 2">MBLA0160</strain>
    </source>
</reference>
<dbReference type="Proteomes" id="UP000546257">
    <property type="component" value="Unassembled WGS sequence"/>
</dbReference>
<sequence>MAFGTGTMPREHMLRAGVQLDRLMILLSAVVILGDFVFL</sequence>
<protein>
    <submittedName>
        <fullName evidence="1">Uncharacterized protein</fullName>
    </submittedName>
</protein>
<name>A0A7J9SNH2_9EURY</name>
<accession>A0A7J9SNH2</accession>